<dbReference type="Gene3D" id="2.40.128.270">
    <property type="match status" value="2"/>
</dbReference>
<sequence length="340" mass="38195">MKQILTFGAILLLTACSTLKSGNGSIYWVNSYEVDCVGVGPMKCLQVQKGEQLNNNEWQNFYTQIEGFEYEPGYVYKLRVKEEKLKNVPADASSVKYILEEVIEKKEDPRWKLNGNWDALKINGSIIKLPRIRGAGAIPQLNIDMLEGRISGTDGCNNFTGTLQQITDNEINMGPLAQTKKMCPDMTIATAFMEAMNKATHYTALDTKLVLKDAAGNELLEFTKGTEPKVLLNDLWVTEWMDGKYLDNGTDFPRLEINSTKMEVAGTDGCNNLHGRISELTNTQLTFGVMAGTRMMCADMNIPDKFNQLLPKVRSYKISELKLSLFDKQGEVLMIMRKVD</sequence>
<evidence type="ECO:0000259" key="1">
    <source>
        <dbReference type="Pfam" id="PF03724"/>
    </source>
</evidence>
<dbReference type="InterPro" id="IPR038670">
    <property type="entry name" value="HslJ-like_sf"/>
</dbReference>
<gene>
    <name evidence="3" type="ORF">D1614_15570</name>
</gene>
<keyword evidence="4" id="KW-1185">Reference proteome</keyword>
<comment type="caution">
    <text evidence="3">The sequence shown here is derived from an EMBL/GenBank/DDBJ whole genome shotgun (WGS) entry which is preliminary data.</text>
</comment>
<dbReference type="Pfam" id="PF14302">
    <property type="entry name" value="DUF4377"/>
    <property type="match status" value="1"/>
</dbReference>
<accession>A0A399ST04</accession>
<feature type="domain" description="DUF4377" evidence="2">
    <location>
        <begin position="28"/>
        <end position="105"/>
    </location>
</feature>
<dbReference type="Proteomes" id="UP000265926">
    <property type="component" value="Unassembled WGS sequence"/>
</dbReference>
<organism evidence="3 4">
    <name type="scientific">Maribellus luteus</name>
    <dbReference type="NCBI Taxonomy" id="2305463"/>
    <lineage>
        <taxon>Bacteria</taxon>
        <taxon>Pseudomonadati</taxon>
        <taxon>Bacteroidota</taxon>
        <taxon>Bacteroidia</taxon>
        <taxon>Marinilabiliales</taxon>
        <taxon>Prolixibacteraceae</taxon>
        <taxon>Maribellus</taxon>
    </lineage>
</organism>
<evidence type="ECO:0000313" key="4">
    <source>
        <dbReference type="Proteomes" id="UP000265926"/>
    </source>
</evidence>
<feature type="domain" description="DUF306" evidence="1">
    <location>
        <begin position="233"/>
        <end position="335"/>
    </location>
</feature>
<proteinExistence type="predicted"/>
<dbReference type="PANTHER" id="PTHR35535:SF1">
    <property type="entry name" value="HEAT SHOCK PROTEIN HSLJ"/>
    <property type="match status" value="1"/>
</dbReference>
<dbReference type="PANTHER" id="PTHR35535">
    <property type="entry name" value="HEAT SHOCK PROTEIN HSLJ"/>
    <property type="match status" value="1"/>
</dbReference>
<dbReference type="OrthoDB" id="880459at2"/>
<dbReference type="AlphaFoldDB" id="A0A399ST04"/>
<evidence type="ECO:0000313" key="3">
    <source>
        <dbReference type="EMBL" id="RIJ47176.1"/>
    </source>
</evidence>
<dbReference type="PROSITE" id="PS51257">
    <property type="entry name" value="PROKAR_LIPOPROTEIN"/>
    <property type="match status" value="1"/>
</dbReference>
<reference evidence="3 4" key="1">
    <citation type="submission" date="2018-08" db="EMBL/GenBank/DDBJ databases">
        <title>Pallidiluteibacterium maritimus gen. nov., sp. nov., isolated from coastal sediment.</title>
        <authorList>
            <person name="Zhou L.Y."/>
        </authorList>
    </citation>
    <scope>NUCLEOTIDE SEQUENCE [LARGE SCALE GENOMIC DNA]</scope>
    <source>
        <strain evidence="3 4">XSD2</strain>
    </source>
</reference>
<protein>
    <submittedName>
        <fullName evidence="3">META domain-containing protein</fullName>
    </submittedName>
</protein>
<evidence type="ECO:0000259" key="2">
    <source>
        <dbReference type="Pfam" id="PF14302"/>
    </source>
</evidence>
<dbReference type="Pfam" id="PF03724">
    <property type="entry name" value="META"/>
    <property type="match status" value="2"/>
</dbReference>
<dbReference type="InterPro" id="IPR053147">
    <property type="entry name" value="Hsp_HslJ-like"/>
</dbReference>
<dbReference type="InterPro" id="IPR005184">
    <property type="entry name" value="DUF306_Meta_HslJ"/>
</dbReference>
<dbReference type="EMBL" id="QWGR01000009">
    <property type="protein sequence ID" value="RIJ47176.1"/>
    <property type="molecule type" value="Genomic_DNA"/>
</dbReference>
<feature type="domain" description="DUF306" evidence="1">
    <location>
        <begin position="115"/>
        <end position="222"/>
    </location>
</feature>
<name>A0A399ST04_9BACT</name>
<dbReference type="RefSeq" id="WP_119438894.1">
    <property type="nucleotide sequence ID" value="NZ_QWGR01000009.1"/>
</dbReference>
<dbReference type="InterPro" id="IPR025485">
    <property type="entry name" value="DUF4377"/>
</dbReference>